<evidence type="ECO:0000313" key="2">
    <source>
        <dbReference type="Proteomes" id="UP001172386"/>
    </source>
</evidence>
<gene>
    <name evidence="1" type="ORF">H2198_007502</name>
</gene>
<protein>
    <submittedName>
        <fullName evidence="1">Uncharacterized protein</fullName>
    </submittedName>
</protein>
<comment type="caution">
    <text evidence="1">The sequence shown here is derived from an EMBL/GenBank/DDBJ whole genome shotgun (WGS) entry which is preliminary data.</text>
</comment>
<proteinExistence type="predicted"/>
<organism evidence="1 2">
    <name type="scientific">Neophaeococcomyces mojaviensis</name>
    <dbReference type="NCBI Taxonomy" id="3383035"/>
    <lineage>
        <taxon>Eukaryota</taxon>
        <taxon>Fungi</taxon>
        <taxon>Dikarya</taxon>
        <taxon>Ascomycota</taxon>
        <taxon>Pezizomycotina</taxon>
        <taxon>Eurotiomycetes</taxon>
        <taxon>Chaetothyriomycetidae</taxon>
        <taxon>Chaetothyriales</taxon>
        <taxon>Chaetothyriales incertae sedis</taxon>
        <taxon>Neophaeococcomyces</taxon>
    </lineage>
</organism>
<dbReference type="EMBL" id="JAPDRQ010000159">
    <property type="protein sequence ID" value="KAJ9653313.1"/>
    <property type="molecule type" value="Genomic_DNA"/>
</dbReference>
<dbReference type="Proteomes" id="UP001172386">
    <property type="component" value="Unassembled WGS sequence"/>
</dbReference>
<evidence type="ECO:0000313" key="1">
    <source>
        <dbReference type="EMBL" id="KAJ9653313.1"/>
    </source>
</evidence>
<keyword evidence="2" id="KW-1185">Reference proteome</keyword>
<name>A0ACC3A0A2_9EURO</name>
<reference evidence="1" key="1">
    <citation type="submission" date="2022-10" db="EMBL/GenBank/DDBJ databases">
        <title>Culturing micro-colonial fungi from biological soil crusts in the Mojave desert and describing Neophaeococcomyces mojavensis, and introducing the new genera and species Taxawa tesnikishii.</title>
        <authorList>
            <person name="Kurbessoian T."/>
            <person name="Stajich J.E."/>
        </authorList>
    </citation>
    <scope>NUCLEOTIDE SEQUENCE</scope>
    <source>
        <strain evidence="1">JES_112</strain>
    </source>
</reference>
<accession>A0ACC3A0A2</accession>
<sequence length="466" mass="52214">MDNENSAQAHQRKEKPLNELLTSSMVHIYVGQENTHWYLHERLLCYYSPFFADIFYANDNNSDKQNARRNKAYGLPDEEDLAFEMLVGWLYSRNMKVPTEEKDVGPLLDLYLLSEKLQMEQLSAELVEAVSDFYYHSQTYPSLRRVQHIYANTDDDNEMREMMVGAVAKLLTTSEKIPAHWVSALQRNGQLAVDIIRSIQQWKLEEKTIPDARDRSSSRGRSHKDGFSAIDRNGTESMETEKTGTTSNLGVESLNSDHEGDQSMEDSKISKSEDSEASTTTISSPPPPNYSAVNSPDASSSQFTTPSLDSSAWKSASAETSPKPKKPPDSKNHNSWQPAVPTANIKKSVYPKRRLSVTFAEQVNYSTYTFFPSPLATAPYPPVNPKEKEIQVTSEEVEVDGLGLKPLPALPQRTKSDDAVVKDASSNQGRKPVLTRPKTLRRAASNPEAVVLGVLWMLYLSWLASA</sequence>